<organism evidence="3 4">
    <name type="scientific">Georgenia muralis</name>
    <dbReference type="NCBI Taxonomy" id="154117"/>
    <lineage>
        <taxon>Bacteria</taxon>
        <taxon>Bacillati</taxon>
        <taxon>Actinomycetota</taxon>
        <taxon>Actinomycetes</taxon>
        <taxon>Micrococcales</taxon>
        <taxon>Bogoriellaceae</taxon>
        <taxon>Georgenia</taxon>
    </lineage>
</organism>
<name>A0A3N4ZMG9_9MICO</name>
<feature type="region of interest" description="Disordered" evidence="1">
    <location>
        <begin position="30"/>
        <end position="57"/>
    </location>
</feature>
<dbReference type="OrthoDB" id="2657432at2"/>
<keyword evidence="2" id="KW-0732">Signal</keyword>
<sequence>MSTTRMLRRPTATLSAAIALTLGLAACGSSEPEAAPAATPTQEMTTDATEEMTEEMSAAPEVPATVMPMGTGDPFADARTAAQHMPETAATLAAGFAAALEIPGETDSEAADLRAGLTALLQEHVYLAGIGVATAYTAGADSPEFEAAAATLDANSVALADAVGSLAGDEQREAFLALWREHIGYFVDYAVAVKGGDDAARDAALASLDGYTGQAGAFFEEVSGGALPAADVAMSLEMHVTTLTTAIDDLAAGSPEAYGSLQAAAAHVGEGAAVIAGGLVSAAGLQGDPADEAATLRAQLTAGLQEHVYLAGLAVFTAYTSDGGTSSAAFEAAAATLDANSVALSEAVGSLAGAEQGEAFLALWREHIGYFVDYADAVASGDDEAAAAALIELDGYRGEAGAFFEEISGGELPADAVAEGLAMHVQTLGGAIDSLAEALVEA</sequence>
<dbReference type="Proteomes" id="UP000280726">
    <property type="component" value="Unassembled WGS sequence"/>
</dbReference>
<dbReference type="RefSeq" id="WP_123916064.1">
    <property type="nucleotide sequence ID" value="NZ_RKRA01000001.1"/>
</dbReference>
<evidence type="ECO:0000256" key="2">
    <source>
        <dbReference type="SAM" id="SignalP"/>
    </source>
</evidence>
<protein>
    <recommendedName>
        <fullName evidence="5">Copper amine oxidase</fullName>
    </recommendedName>
</protein>
<dbReference type="AlphaFoldDB" id="A0A3N4ZMG9"/>
<feature type="chain" id="PRO_5039159048" description="Copper amine oxidase" evidence="2">
    <location>
        <begin position="35"/>
        <end position="442"/>
    </location>
</feature>
<feature type="signal peptide" evidence="2">
    <location>
        <begin position="1"/>
        <end position="34"/>
    </location>
</feature>
<dbReference type="PROSITE" id="PS51257">
    <property type="entry name" value="PROKAR_LIPOPROTEIN"/>
    <property type="match status" value="1"/>
</dbReference>
<reference evidence="3 4" key="1">
    <citation type="submission" date="2018-11" db="EMBL/GenBank/DDBJ databases">
        <title>Sequencing the genomes of 1000 actinobacteria strains.</title>
        <authorList>
            <person name="Klenk H.-P."/>
        </authorList>
    </citation>
    <scope>NUCLEOTIDE SEQUENCE [LARGE SCALE GENOMIC DNA]</scope>
    <source>
        <strain evidence="3 4">DSM 14418</strain>
    </source>
</reference>
<proteinExistence type="predicted"/>
<accession>A0A3N4ZMG9</accession>
<keyword evidence="4" id="KW-1185">Reference proteome</keyword>
<dbReference type="EMBL" id="RKRA01000001">
    <property type="protein sequence ID" value="RPF26892.1"/>
    <property type="molecule type" value="Genomic_DNA"/>
</dbReference>
<evidence type="ECO:0008006" key="5">
    <source>
        <dbReference type="Google" id="ProtNLM"/>
    </source>
</evidence>
<gene>
    <name evidence="3" type="ORF">EDD32_1351</name>
</gene>
<evidence type="ECO:0000313" key="4">
    <source>
        <dbReference type="Proteomes" id="UP000280726"/>
    </source>
</evidence>
<comment type="caution">
    <text evidence="3">The sequence shown here is derived from an EMBL/GenBank/DDBJ whole genome shotgun (WGS) entry which is preliminary data.</text>
</comment>
<evidence type="ECO:0000256" key="1">
    <source>
        <dbReference type="SAM" id="MobiDB-lite"/>
    </source>
</evidence>
<feature type="compositionally biased region" description="Low complexity" evidence="1">
    <location>
        <begin position="30"/>
        <end position="47"/>
    </location>
</feature>
<evidence type="ECO:0000313" key="3">
    <source>
        <dbReference type="EMBL" id="RPF26892.1"/>
    </source>
</evidence>